<dbReference type="CDD" id="cd10719">
    <property type="entry name" value="DnaJ_zf"/>
    <property type="match status" value="1"/>
</dbReference>
<dbReference type="EMBL" id="CAFAAT010000062">
    <property type="protein sequence ID" value="CAB4806520.1"/>
    <property type="molecule type" value="Genomic_DNA"/>
</dbReference>
<evidence type="ECO:0000313" key="17">
    <source>
        <dbReference type="EMBL" id="CAB5065951.1"/>
    </source>
</evidence>
<evidence type="ECO:0000256" key="2">
    <source>
        <dbReference type="ARBA" id="ARBA00022705"/>
    </source>
</evidence>
<dbReference type="GO" id="GO:0005524">
    <property type="term" value="F:ATP binding"/>
    <property type="evidence" value="ECO:0007669"/>
    <property type="project" value="InterPro"/>
</dbReference>
<dbReference type="Pfam" id="PF00226">
    <property type="entry name" value="DnaJ"/>
    <property type="match status" value="1"/>
</dbReference>
<evidence type="ECO:0000256" key="7">
    <source>
        <dbReference type="ARBA" id="ARBA00023016"/>
    </source>
</evidence>
<feature type="domain" description="CR-type" evidence="10">
    <location>
        <begin position="121"/>
        <end position="203"/>
    </location>
</feature>
<feature type="domain" description="J" evidence="9">
    <location>
        <begin position="3"/>
        <end position="67"/>
    </location>
</feature>
<dbReference type="NCBIfam" id="NF010871">
    <property type="entry name" value="PRK14278.1"/>
    <property type="match status" value="1"/>
</dbReference>
<evidence type="ECO:0000313" key="14">
    <source>
        <dbReference type="EMBL" id="CAB4794825.1"/>
    </source>
</evidence>
<evidence type="ECO:0000313" key="11">
    <source>
        <dbReference type="EMBL" id="CAB4585450.1"/>
    </source>
</evidence>
<dbReference type="AlphaFoldDB" id="A0A6J7UJA5"/>
<dbReference type="GO" id="GO:0031072">
    <property type="term" value="F:heat shock protein binding"/>
    <property type="evidence" value="ECO:0007669"/>
    <property type="project" value="InterPro"/>
</dbReference>
<dbReference type="FunFam" id="2.60.260.20:FF:000005">
    <property type="entry name" value="Chaperone protein dnaJ 1, mitochondrial"/>
    <property type="match status" value="1"/>
</dbReference>
<dbReference type="Pfam" id="PF01556">
    <property type="entry name" value="DnaJ_C"/>
    <property type="match status" value="1"/>
</dbReference>
<name>A0A6J7UJA5_9ZZZZ</name>
<protein>
    <submittedName>
        <fullName evidence="17">Unannotated protein</fullName>
    </submittedName>
</protein>
<dbReference type="HAMAP" id="MF_01152">
    <property type="entry name" value="DnaJ"/>
    <property type="match status" value="1"/>
</dbReference>
<dbReference type="InterPro" id="IPR018253">
    <property type="entry name" value="DnaJ_domain_CS"/>
</dbReference>
<evidence type="ECO:0000313" key="15">
    <source>
        <dbReference type="EMBL" id="CAB4806520.1"/>
    </source>
</evidence>
<dbReference type="InterPro" id="IPR001623">
    <property type="entry name" value="DnaJ_domain"/>
</dbReference>
<dbReference type="PROSITE" id="PS51188">
    <property type="entry name" value="ZF_CR"/>
    <property type="match status" value="1"/>
</dbReference>
<reference evidence="17" key="1">
    <citation type="submission" date="2020-05" db="EMBL/GenBank/DDBJ databases">
        <authorList>
            <person name="Chiriac C."/>
            <person name="Salcher M."/>
            <person name="Ghai R."/>
            <person name="Kavagutti S V."/>
        </authorList>
    </citation>
    <scope>NUCLEOTIDE SEQUENCE</scope>
</reference>
<dbReference type="InterPro" id="IPR036410">
    <property type="entry name" value="HSP_DnaJ_Cys-rich_dom_sf"/>
</dbReference>
<dbReference type="InterPro" id="IPR001305">
    <property type="entry name" value="HSP_DnaJ_Cys-rich_dom"/>
</dbReference>
<accession>A0A6J7UJA5</accession>
<dbReference type="EMBL" id="CAEZWY010000079">
    <property type="protein sequence ID" value="CAB4674274.1"/>
    <property type="molecule type" value="Genomic_DNA"/>
</dbReference>
<keyword evidence="7" id="KW-0346">Stress response</keyword>
<dbReference type="PANTHER" id="PTHR43096:SF48">
    <property type="entry name" value="CHAPERONE PROTEIN DNAJ"/>
    <property type="match status" value="1"/>
</dbReference>
<dbReference type="GO" id="GO:0042026">
    <property type="term" value="P:protein refolding"/>
    <property type="evidence" value="ECO:0007669"/>
    <property type="project" value="TreeGrafter"/>
</dbReference>
<keyword evidence="5" id="KW-0863">Zinc-finger</keyword>
<evidence type="ECO:0000256" key="5">
    <source>
        <dbReference type="ARBA" id="ARBA00022771"/>
    </source>
</evidence>
<evidence type="ECO:0000313" key="13">
    <source>
        <dbReference type="EMBL" id="CAB4737693.1"/>
    </source>
</evidence>
<dbReference type="Gene3D" id="2.10.230.10">
    <property type="entry name" value="Heat shock protein DnaJ, cysteine-rich domain"/>
    <property type="match status" value="1"/>
</dbReference>
<sequence>MADLYETLGVSRDANADEIKKSYRKLARELHPDVNPDPAVQDRFKEITAAYEVLSDPNKRQNYDQGGQGFNGFGNANFGFGDIMDAFFGGGGNSRGPRPRMRHGQDALIRVDIDLAEACFGTDRELNVETAILCTQCSGNGCASGTKPKSCDICRGKGETQQVTRSFIGQVLTSRPCAACQGFGTIIPTPCGECAGDGRVRAKRSIEVKIPAGVESGNRIQMSGQGEVGPGGGPAGDLYVEIDVAEHNFLVREGNDLHISVAIPMTGAVLGSKVKITTLDGEIEIEIKPGTQSGSVQPIRGKGITKLRGSGRGDLFAHIDVVIPSKLSKKEEEVLRQFAEMHGDKADSGVVKERHETGFFGKFREAFRN</sequence>
<evidence type="ECO:0000313" key="16">
    <source>
        <dbReference type="EMBL" id="CAB5013954.1"/>
    </source>
</evidence>
<dbReference type="SUPFAM" id="SSF57938">
    <property type="entry name" value="DnaJ/Hsp40 cysteine-rich domain"/>
    <property type="match status" value="1"/>
</dbReference>
<dbReference type="GO" id="GO:0051082">
    <property type="term" value="F:unfolded protein binding"/>
    <property type="evidence" value="ECO:0007669"/>
    <property type="project" value="InterPro"/>
</dbReference>
<dbReference type="PROSITE" id="PS00636">
    <property type="entry name" value="DNAJ_1"/>
    <property type="match status" value="1"/>
</dbReference>
<dbReference type="PANTHER" id="PTHR43096">
    <property type="entry name" value="DNAJ HOMOLOG 1, MITOCHONDRIAL-RELATED"/>
    <property type="match status" value="1"/>
</dbReference>
<dbReference type="EMBL" id="CAFBPL010000035">
    <property type="protein sequence ID" value="CAB5013954.1"/>
    <property type="molecule type" value="Genomic_DNA"/>
</dbReference>
<dbReference type="SUPFAM" id="SSF46565">
    <property type="entry name" value="Chaperone J-domain"/>
    <property type="match status" value="1"/>
</dbReference>
<dbReference type="InterPro" id="IPR002939">
    <property type="entry name" value="DnaJ_C"/>
</dbReference>
<dbReference type="GO" id="GO:0009408">
    <property type="term" value="P:response to heat"/>
    <property type="evidence" value="ECO:0007669"/>
    <property type="project" value="InterPro"/>
</dbReference>
<evidence type="ECO:0000259" key="9">
    <source>
        <dbReference type="PROSITE" id="PS50076"/>
    </source>
</evidence>
<evidence type="ECO:0000313" key="12">
    <source>
        <dbReference type="EMBL" id="CAB4674274.1"/>
    </source>
</evidence>
<keyword evidence="8" id="KW-0143">Chaperone</keyword>
<dbReference type="InterPro" id="IPR036869">
    <property type="entry name" value="J_dom_sf"/>
</dbReference>
<keyword evidence="3" id="KW-0479">Metal-binding</keyword>
<evidence type="ECO:0000256" key="6">
    <source>
        <dbReference type="ARBA" id="ARBA00022833"/>
    </source>
</evidence>
<dbReference type="GO" id="GO:0005737">
    <property type="term" value="C:cytoplasm"/>
    <property type="evidence" value="ECO:0007669"/>
    <property type="project" value="TreeGrafter"/>
</dbReference>
<organism evidence="17">
    <name type="scientific">freshwater metagenome</name>
    <dbReference type="NCBI Taxonomy" id="449393"/>
    <lineage>
        <taxon>unclassified sequences</taxon>
        <taxon>metagenomes</taxon>
        <taxon>ecological metagenomes</taxon>
    </lineage>
</organism>
<keyword evidence="4" id="KW-0677">Repeat</keyword>
<gene>
    <name evidence="11" type="ORF">UFOPK1791_00191</name>
    <name evidence="12" type="ORF">UFOPK2312_00750</name>
    <name evidence="13" type="ORF">UFOPK2802_00338</name>
    <name evidence="14" type="ORF">UFOPK2982_00823</name>
    <name evidence="15" type="ORF">UFOPK3083_00654</name>
    <name evidence="16" type="ORF">UFOPK4113_00448</name>
    <name evidence="17" type="ORF">UFOPK4355_00917</name>
</gene>
<dbReference type="EMBL" id="CAFAAE010000128">
    <property type="protein sequence ID" value="CAB4794825.1"/>
    <property type="molecule type" value="Genomic_DNA"/>
</dbReference>
<dbReference type="PRINTS" id="PR00625">
    <property type="entry name" value="JDOMAIN"/>
</dbReference>
<dbReference type="InterPro" id="IPR012724">
    <property type="entry name" value="DnaJ"/>
</dbReference>
<dbReference type="EMBL" id="CAEZYX010000019">
    <property type="protein sequence ID" value="CAB4737693.1"/>
    <property type="molecule type" value="Genomic_DNA"/>
</dbReference>
<dbReference type="PROSITE" id="PS50076">
    <property type="entry name" value="DNAJ_2"/>
    <property type="match status" value="1"/>
</dbReference>
<dbReference type="FunFam" id="2.10.230.10:FF:000002">
    <property type="entry name" value="Molecular chaperone DnaJ"/>
    <property type="match status" value="1"/>
</dbReference>
<dbReference type="GO" id="GO:0008270">
    <property type="term" value="F:zinc ion binding"/>
    <property type="evidence" value="ECO:0007669"/>
    <property type="project" value="UniProtKB-KW"/>
</dbReference>
<dbReference type="Gene3D" id="2.60.260.20">
    <property type="entry name" value="Urease metallochaperone UreE, N-terminal domain"/>
    <property type="match status" value="2"/>
</dbReference>
<dbReference type="Gene3D" id="1.10.287.110">
    <property type="entry name" value="DnaJ domain"/>
    <property type="match status" value="1"/>
</dbReference>
<evidence type="ECO:0000259" key="10">
    <source>
        <dbReference type="PROSITE" id="PS51188"/>
    </source>
</evidence>
<dbReference type="SUPFAM" id="SSF49493">
    <property type="entry name" value="HSP40/DnaJ peptide-binding domain"/>
    <property type="match status" value="2"/>
</dbReference>
<keyword evidence="1" id="KW-0963">Cytoplasm</keyword>
<evidence type="ECO:0000256" key="8">
    <source>
        <dbReference type="ARBA" id="ARBA00023186"/>
    </source>
</evidence>
<evidence type="ECO:0000256" key="1">
    <source>
        <dbReference type="ARBA" id="ARBA00022490"/>
    </source>
</evidence>
<keyword evidence="2" id="KW-0235">DNA replication</keyword>
<dbReference type="InterPro" id="IPR008971">
    <property type="entry name" value="HSP40/DnaJ_pept-bd"/>
</dbReference>
<dbReference type="CDD" id="cd10747">
    <property type="entry name" value="DnaJ_C"/>
    <property type="match status" value="1"/>
</dbReference>
<evidence type="ECO:0000256" key="4">
    <source>
        <dbReference type="ARBA" id="ARBA00022737"/>
    </source>
</evidence>
<keyword evidence="6" id="KW-0862">Zinc</keyword>
<dbReference type="CDD" id="cd06257">
    <property type="entry name" value="DnaJ"/>
    <property type="match status" value="1"/>
</dbReference>
<dbReference type="GO" id="GO:0006260">
    <property type="term" value="P:DNA replication"/>
    <property type="evidence" value="ECO:0007669"/>
    <property type="project" value="UniProtKB-KW"/>
</dbReference>
<dbReference type="Pfam" id="PF00684">
    <property type="entry name" value="DnaJ_CXXCXGXG"/>
    <property type="match status" value="1"/>
</dbReference>
<evidence type="ECO:0000256" key="3">
    <source>
        <dbReference type="ARBA" id="ARBA00022723"/>
    </source>
</evidence>
<dbReference type="EMBL" id="CAEZUF010000008">
    <property type="protein sequence ID" value="CAB4585450.1"/>
    <property type="molecule type" value="Genomic_DNA"/>
</dbReference>
<dbReference type="EMBL" id="CAFBQT010000135">
    <property type="protein sequence ID" value="CAB5065951.1"/>
    <property type="molecule type" value="Genomic_DNA"/>
</dbReference>
<proteinExistence type="inferred from homology"/>
<dbReference type="NCBIfam" id="NF008035">
    <property type="entry name" value="PRK10767.1"/>
    <property type="match status" value="1"/>
</dbReference>
<dbReference type="SMART" id="SM00271">
    <property type="entry name" value="DnaJ"/>
    <property type="match status" value="1"/>
</dbReference>